<organism evidence="1 2">
    <name type="scientific">Methylobacterium persicinum</name>
    <dbReference type="NCBI Taxonomy" id="374426"/>
    <lineage>
        <taxon>Bacteria</taxon>
        <taxon>Pseudomonadati</taxon>
        <taxon>Pseudomonadota</taxon>
        <taxon>Alphaproteobacteria</taxon>
        <taxon>Hyphomicrobiales</taxon>
        <taxon>Methylobacteriaceae</taxon>
        <taxon>Methylobacterium</taxon>
    </lineage>
</organism>
<reference evidence="1 2" key="1">
    <citation type="submission" date="2023-07" db="EMBL/GenBank/DDBJ databases">
        <title>Genomic Encyclopedia of Type Strains, Phase IV (KMG-IV): sequencing the most valuable type-strain genomes for metagenomic binning, comparative biology and taxonomic classification.</title>
        <authorList>
            <person name="Goeker M."/>
        </authorList>
    </citation>
    <scope>NUCLEOTIDE SEQUENCE [LARGE SCALE GENOMIC DNA]</scope>
    <source>
        <strain evidence="1 2">DSM 19562</strain>
    </source>
</reference>
<evidence type="ECO:0000313" key="1">
    <source>
        <dbReference type="EMBL" id="MDQ0443709.1"/>
    </source>
</evidence>
<protein>
    <recommendedName>
        <fullName evidence="3">Sulfate exporter family transporter</fullName>
    </recommendedName>
</protein>
<name>A0ABU0HN00_9HYPH</name>
<gene>
    <name evidence="1" type="ORF">QO016_003214</name>
</gene>
<sequence>MLGTTVALAVLMRWPAVLTLPQAAGLGMLVGVGLRASTAVNMGINPNIPRPLCATVS</sequence>
<evidence type="ECO:0008006" key="3">
    <source>
        <dbReference type="Google" id="ProtNLM"/>
    </source>
</evidence>
<dbReference type="EMBL" id="JAUSVV010000007">
    <property type="protein sequence ID" value="MDQ0443709.1"/>
    <property type="molecule type" value="Genomic_DNA"/>
</dbReference>
<comment type="caution">
    <text evidence="1">The sequence shown here is derived from an EMBL/GenBank/DDBJ whole genome shotgun (WGS) entry which is preliminary data.</text>
</comment>
<proteinExistence type="predicted"/>
<dbReference type="RefSeq" id="WP_238252492.1">
    <property type="nucleotide sequence ID" value="NZ_BPQX01000055.1"/>
</dbReference>
<evidence type="ECO:0000313" key="2">
    <source>
        <dbReference type="Proteomes" id="UP001236369"/>
    </source>
</evidence>
<accession>A0ABU0HN00</accession>
<dbReference type="Proteomes" id="UP001236369">
    <property type="component" value="Unassembled WGS sequence"/>
</dbReference>
<keyword evidence="2" id="KW-1185">Reference proteome</keyword>